<reference evidence="1" key="1">
    <citation type="submission" date="2021-01" db="EMBL/GenBank/DDBJ databases">
        <title>Whole genome shotgun sequence of Actinoplanes cyaneus NBRC 14990.</title>
        <authorList>
            <person name="Komaki H."/>
            <person name="Tamura T."/>
        </authorList>
    </citation>
    <scope>NUCLEOTIDE SEQUENCE</scope>
    <source>
        <strain evidence="1">NBRC 14990</strain>
    </source>
</reference>
<dbReference type="Proteomes" id="UP000619479">
    <property type="component" value="Unassembled WGS sequence"/>
</dbReference>
<evidence type="ECO:0000313" key="2">
    <source>
        <dbReference type="Proteomes" id="UP000619479"/>
    </source>
</evidence>
<sequence length="88" mass="9770">MQLHQLGGDGGRVVAAPPLLDHRLTVQQRVVVLWIQFHPGPLTVCNHLPTGVLPEGVVRKTSEINRPRRYTLLRWTIPVKVAGHLTAS</sequence>
<organism evidence="1 2">
    <name type="scientific">Actinoplanes cyaneus</name>
    <dbReference type="NCBI Taxonomy" id="52696"/>
    <lineage>
        <taxon>Bacteria</taxon>
        <taxon>Bacillati</taxon>
        <taxon>Actinomycetota</taxon>
        <taxon>Actinomycetes</taxon>
        <taxon>Micromonosporales</taxon>
        <taxon>Micromonosporaceae</taxon>
        <taxon>Actinoplanes</taxon>
    </lineage>
</organism>
<accession>A0A919INX6</accession>
<dbReference type="AlphaFoldDB" id="A0A919INX6"/>
<comment type="caution">
    <text evidence="1">The sequence shown here is derived from an EMBL/GenBank/DDBJ whole genome shotgun (WGS) entry which is preliminary data.</text>
</comment>
<evidence type="ECO:0000313" key="1">
    <source>
        <dbReference type="EMBL" id="GID69114.1"/>
    </source>
</evidence>
<gene>
    <name evidence="1" type="ORF">Acy02nite_69950</name>
</gene>
<dbReference type="EMBL" id="BOMH01000058">
    <property type="protein sequence ID" value="GID69114.1"/>
    <property type="molecule type" value="Genomic_DNA"/>
</dbReference>
<protein>
    <submittedName>
        <fullName evidence="1">Uncharacterized protein</fullName>
    </submittedName>
</protein>
<proteinExistence type="predicted"/>
<name>A0A919INX6_9ACTN</name>
<keyword evidence="2" id="KW-1185">Reference proteome</keyword>